<evidence type="ECO:0000256" key="1">
    <source>
        <dbReference type="ARBA" id="ARBA00004196"/>
    </source>
</evidence>
<evidence type="ECO:0000256" key="11">
    <source>
        <dbReference type="RuleBase" id="RU365103"/>
    </source>
</evidence>
<comment type="subcellular location">
    <subcellularLocation>
        <location evidence="1">Cell envelope</location>
    </subcellularLocation>
    <subcellularLocation>
        <location evidence="11">Cell membrane</location>
    </subcellularLocation>
</comment>
<dbReference type="Gene3D" id="3.40.50.2000">
    <property type="entry name" value="Glycogen Phosphorylase B"/>
    <property type="match status" value="1"/>
</dbReference>
<evidence type="ECO:0000256" key="9">
    <source>
        <dbReference type="PIRSR" id="PIRSR639901-1"/>
    </source>
</evidence>
<feature type="transmembrane region" description="Helical" evidence="11">
    <location>
        <begin position="16"/>
        <end position="36"/>
    </location>
</feature>
<keyword evidence="5" id="KW-0997">Cell inner membrane</keyword>
<dbReference type="InterPro" id="IPR007507">
    <property type="entry name" value="Glycos_transf_N"/>
</dbReference>
<evidence type="ECO:0000256" key="4">
    <source>
        <dbReference type="ARBA" id="ARBA00019077"/>
    </source>
</evidence>
<feature type="domain" description="Glycosyl transferase family 1" evidence="12">
    <location>
        <begin position="333"/>
        <end position="433"/>
    </location>
</feature>
<evidence type="ECO:0000259" key="12">
    <source>
        <dbReference type="Pfam" id="PF00534"/>
    </source>
</evidence>
<evidence type="ECO:0000256" key="3">
    <source>
        <dbReference type="ARBA" id="ARBA00012621"/>
    </source>
</evidence>
<keyword evidence="11" id="KW-0448">Lipopolysaccharide biosynthesis</keyword>
<feature type="domain" description="3-deoxy-D-manno-octulosonic-acid transferase N-terminal" evidence="13">
    <location>
        <begin position="47"/>
        <end position="226"/>
    </location>
</feature>
<dbReference type="InterPro" id="IPR039901">
    <property type="entry name" value="Kdotransferase"/>
</dbReference>
<evidence type="ECO:0000313" key="14">
    <source>
        <dbReference type="EMBL" id="XCC57477.1"/>
    </source>
</evidence>
<feature type="active site" description="Proton acceptor" evidence="9">
    <location>
        <position position="74"/>
    </location>
</feature>
<proteinExistence type="inferred from homology"/>
<evidence type="ECO:0000256" key="10">
    <source>
        <dbReference type="PIRSR" id="PIRSR639901-2"/>
    </source>
</evidence>
<accession>A0AAU8A265</accession>
<dbReference type="AlphaFoldDB" id="A0AAU8A265"/>
<dbReference type="PANTHER" id="PTHR42755:SF1">
    <property type="entry name" value="3-DEOXY-D-MANNO-OCTULOSONIC ACID TRANSFERASE, MITOCHONDRIAL-RELATED"/>
    <property type="match status" value="1"/>
</dbReference>
<dbReference type="RefSeq" id="WP_353438507.1">
    <property type="nucleotide sequence ID" value="NZ_CP099959.1"/>
</dbReference>
<dbReference type="SUPFAM" id="SSF53756">
    <property type="entry name" value="UDP-Glycosyltransferase/glycogen phosphorylase"/>
    <property type="match status" value="1"/>
</dbReference>
<keyword evidence="11" id="KW-0472">Membrane</keyword>
<dbReference type="Pfam" id="PF00534">
    <property type="entry name" value="Glycos_transf_1"/>
    <property type="match status" value="1"/>
</dbReference>
<dbReference type="GO" id="GO:0005886">
    <property type="term" value="C:plasma membrane"/>
    <property type="evidence" value="ECO:0007669"/>
    <property type="project" value="UniProtKB-SubCell"/>
</dbReference>
<evidence type="ECO:0000256" key="7">
    <source>
        <dbReference type="ARBA" id="ARBA00031445"/>
    </source>
</evidence>
<name>A0AAU8A265_9BURK</name>
<dbReference type="GO" id="GO:0009244">
    <property type="term" value="P:lipopolysaccharide core region biosynthetic process"/>
    <property type="evidence" value="ECO:0007669"/>
    <property type="project" value="UniProtKB-UniRule"/>
</dbReference>
<evidence type="ECO:0000256" key="6">
    <source>
        <dbReference type="ARBA" id="ARBA00022679"/>
    </source>
</evidence>
<comment type="similarity">
    <text evidence="11">Belongs to the glycosyltransferase group 1 family.</text>
</comment>
<dbReference type="EC" id="2.4.99.12" evidence="3 11"/>
<feature type="site" description="Transition state stabilizer" evidence="10">
    <location>
        <position position="223"/>
    </location>
</feature>
<dbReference type="InterPro" id="IPR038107">
    <property type="entry name" value="Glycos_transf_N_sf"/>
</dbReference>
<comment type="catalytic activity">
    <reaction evidence="8 11">
        <text>lipid IVA (E. coli) + CMP-3-deoxy-beta-D-manno-octulosonate = alpha-Kdo-(2-&gt;6)-lipid IVA (E. coli) + CMP + H(+)</text>
        <dbReference type="Rhea" id="RHEA:28066"/>
        <dbReference type="ChEBI" id="CHEBI:15378"/>
        <dbReference type="ChEBI" id="CHEBI:58603"/>
        <dbReference type="ChEBI" id="CHEBI:60364"/>
        <dbReference type="ChEBI" id="CHEBI:60377"/>
        <dbReference type="ChEBI" id="CHEBI:85987"/>
        <dbReference type="EC" id="2.4.99.12"/>
    </reaction>
</comment>
<dbReference type="GO" id="GO:0030313">
    <property type="term" value="C:cell envelope"/>
    <property type="evidence" value="ECO:0007669"/>
    <property type="project" value="UniProtKB-SubCell"/>
</dbReference>
<keyword evidence="11" id="KW-1133">Transmembrane helix</keyword>
<keyword evidence="6 11" id="KW-0808">Transferase</keyword>
<protein>
    <recommendedName>
        <fullName evidence="4 11">3-deoxy-D-manno-octulosonic acid transferase</fullName>
        <shortName evidence="11">Kdo transferase</shortName>
        <ecNumber evidence="3 11">2.4.99.12</ecNumber>
    </recommendedName>
    <alternativeName>
        <fullName evidence="7 11">Lipid IV(A) 3-deoxy-D-manno-octulosonic acid transferase</fullName>
    </alternativeName>
</protein>
<dbReference type="Pfam" id="PF04413">
    <property type="entry name" value="Glycos_transf_N"/>
    <property type="match status" value="1"/>
</dbReference>
<reference evidence="14" key="1">
    <citation type="submission" date="2022-06" db="EMBL/GenBank/DDBJ databases">
        <title>New Polynucleobacter species.</title>
        <authorList>
            <person name="Hahn M.W."/>
        </authorList>
    </citation>
    <scope>NUCLEOTIDE SEQUENCE</scope>
    <source>
        <strain evidence="14">UK-FUSCHL-C3</strain>
    </source>
</reference>
<dbReference type="PANTHER" id="PTHR42755">
    <property type="entry name" value="3-DEOXY-MANNO-OCTULOSONATE CYTIDYLYLTRANSFERASE"/>
    <property type="match status" value="1"/>
</dbReference>
<gene>
    <name evidence="14" type="ORF">NKE59_08280</name>
</gene>
<keyword evidence="11" id="KW-1003">Cell membrane</keyword>
<dbReference type="Gene3D" id="3.40.50.11720">
    <property type="entry name" value="3-Deoxy-D-manno-octulosonic-acid transferase, N-terminal domain"/>
    <property type="match status" value="1"/>
</dbReference>
<evidence type="ECO:0000256" key="8">
    <source>
        <dbReference type="ARBA" id="ARBA00049183"/>
    </source>
</evidence>
<dbReference type="InterPro" id="IPR001296">
    <property type="entry name" value="Glyco_trans_1"/>
</dbReference>
<keyword evidence="11" id="KW-0812">Transmembrane</keyword>
<organism evidence="14">
    <name type="scientific">Polynucleobacter sp. UK-FUSCHL-C3</name>
    <dbReference type="NCBI Taxonomy" id="2955208"/>
    <lineage>
        <taxon>Bacteria</taxon>
        <taxon>Pseudomonadati</taxon>
        <taxon>Pseudomonadota</taxon>
        <taxon>Betaproteobacteria</taxon>
        <taxon>Burkholderiales</taxon>
        <taxon>Burkholderiaceae</taxon>
        <taxon>Polynucleobacter</taxon>
    </lineage>
</organism>
<feature type="site" description="Transition state stabilizer" evidence="10">
    <location>
        <position position="147"/>
    </location>
</feature>
<sequence length="457" mass="50883">MGASSHQVTKLPIGLYFLYEALWHVAIPFVLVRLLWRSRSNPDYLKKIGERFGFYGVKSSFHRAVWIHAVSVGETRATQALIESLLKEGKTILLTHMTPTGRNTGAELYRKAIASGQLRQVYLPYDICWAIEAFLKYFRPQIGLFMETEAWPGFVFRTKQLGIPLFLINARLSNRSFKRVQHFGSAGRSLFQSFAGILAQSEPDAKHYQALGVNDVIVTGNMKFDVHEQTSIQSLGKQWKRALSNQGRLAACAASTRAGEESLIIESWKRYLQQHDSLKKPLLILVPRHPDRFTEVADLLYQSGLSFERRSSFSDPRSSAELDPSLHWASMDILLGDSMGEMAAYYSASDLVVMGGSLLPTGGQNLIEACANGCPVILGEHTYNFQQASEDAITCGAAVRIVGSNHDLVQSLSEGLKALLTNTSQRQMMSAKALQYASQHQGATQRILDRIRPALQS</sequence>
<evidence type="ECO:0000256" key="2">
    <source>
        <dbReference type="ARBA" id="ARBA00004713"/>
    </source>
</evidence>
<comment type="pathway">
    <text evidence="2 11">Bacterial outer membrane biogenesis; LPS core biosynthesis.</text>
</comment>
<dbReference type="EMBL" id="CP099959">
    <property type="protein sequence ID" value="XCC57477.1"/>
    <property type="molecule type" value="Genomic_DNA"/>
</dbReference>
<dbReference type="GO" id="GO:0009245">
    <property type="term" value="P:lipid A biosynthetic process"/>
    <property type="evidence" value="ECO:0007669"/>
    <property type="project" value="TreeGrafter"/>
</dbReference>
<evidence type="ECO:0000259" key="13">
    <source>
        <dbReference type="Pfam" id="PF04413"/>
    </source>
</evidence>
<dbReference type="GO" id="GO:0043842">
    <property type="term" value="F:Kdo transferase activity"/>
    <property type="evidence" value="ECO:0007669"/>
    <property type="project" value="UniProtKB-EC"/>
</dbReference>
<comment type="function">
    <text evidence="11">Involved in lipopolysaccharide (LPS) biosynthesis. Catalyzes the transfer of 3-deoxy-D-manno-octulosonate (Kdo) residue(s) from CMP-Kdo to lipid IV(A), the tetraacyldisaccharide-1,4'-bisphosphate precursor of lipid A.</text>
</comment>
<evidence type="ECO:0000256" key="5">
    <source>
        <dbReference type="ARBA" id="ARBA00022519"/>
    </source>
</evidence>